<evidence type="ECO:0000313" key="11">
    <source>
        <dbReference type="EMBL" id="KAK1936837.1"/>
    </source>
</evidence>
<evidence type="ECO:0000259" key="10">
    <source>
        <dbReference type="PROSITE" id="PS51195"/>
    </source>
</evidence>
<dbReference type="EC" id="3.6.4.13" evidence="1"/>
<dbReference type="Proteomes" id="UP001195914">
    <property type="component" value="Unassembled WGS sequence"/>
</dbReference>
<dbReference type="SUPFAM" id="SSF52540">
    <property type="entry name" value="P-loop containing nucleoside triphosphate hydrolases"/>
    <property type="match status" value="1"/>
</dbReference>
<dbReference type="PROSITE" id="PS51194">
    <property type="entry name" value="HELICASE_CTER"/>
    <property type="match status" value="1"/>
</dbReference>
<evidence type="ECO:0000256" key="1">
    <source>
        <dbReference type="ARBA" id="ARBA00012552"/>
    </source>
</evidence>
<dbReference type="Pfam" id="PF00271">
    <property type="entry name" value="Helicase_C"/>
    <property type="match status" value="1"/>
</dbReference>
<dbReference type="InterPro" id="IPR001650">
    <property type="entry name" value="Helicase_C-like"/>
</dbReference>
<reference evidence="11" key="1">
    <citation type="journal article" date="2014" name="Nucleic Acids Res.">
        <title>The evolutionary dynamics of variant antigen genes in Babesia reveal a history of genomic innovation underlying host-parasite interaction.</title>
        <authorList>
            <person name="Jackson A.P."/>
            <person name="Otto T.D."/>
            <person name="Darby A."/>
            <person name="Ramaprasad A."/>
            <person name="Xia D."/>
            <person name="Echaide I.E."/>
            <person name="Farber M."/>
            <person name="Gahlot S."/>
            <person name="Gamble J."/>
            <person name="Gupta D."/>
            <person name="Gupta Y."/>
            <person name="Jackson L."/>
            <person name="Malandrin L."/>
            <person name="Malas T.B."/>
            <person name="Moussa E."/>
            <person name="Nair M."/>
            <person name="Reid A.J."/>
            <person name="Sanders M."/>
            <person name="Sharma J."/>
            <person name="Tracey A."/>
            <person name="Quail M.A."/>
            <person name="Weir W."/>
            <person name="Wastling J.M."/>
            <person name="Hall N."/>
            <person name="Willadsen P."/>
            <person name="Lingelbach K."/>
            <person name="Shiels B."/>
            <person name="Tait A."/>
            <person name="Berriman M."/>
            <person name="Allred D.R."/>
            <person name="Pain A."/>
        </authorList>
    </citation>
    <scope>NUCLEOTIDE SEQUENCE</scope>
    <source>
        <strain evidence="11">1802A</strain>
    </source>
</reference>
<dbReference type="AlphaFoldDB" id="A0AAD9GEB0"/>
<sequence length="613" mass="67883">MRVRFRCTRRTYMNRPGAVLSHLVVLPSHLPLVLAALTLWSQMVLGLGRLNGTAFIGSAGRHVGIDMTTHLPSNRIHSFTSVVSVPRPLGLSAYGDQYSVGGGAYEYPMGYGQPPYAAPMGVRPTYNTGYGYDQSAGRPNPYGGHPYGYGSYGGQRQSFGGYANQTSFKLPNINWDVKELVEIKKDFYDLSPEANNRPGEEIEAILESHRIIIDGETPLPKPVNTFDEAVFNEPIQRIIKQMGFVEPTPIQKVGWTSCLTGRDVVGVSQTGSGKTLAFMLPGLLHLLAQPPVTPGMGPVILVLAPTRELCQQTYNEALRFVRAMNLRGAILYGGVPKIHQQQQISGGVDIMVATPGRLLDCLSSGLVRLDRVSYFVLDEADRMLDMGFEPQIRMISSQIRPDRQTLLFSATWPASIRRLASEFCKNNCIYIQVGDRDLTANANITQKVEIMRSDETFPYLCNFLMGEAYNKKVLIFVESRMGADSLVRDLGRRGIDAIAIHGNKSQNQRDNAIRQFRDGNVKIMVATDVASRGLDISDIDHVINIDVPRTIEDYIHRIGRTARGNKTGNALLLFVNDYPDPRKGKFAHKLIEILKGVNQPVPPQLQQLAHSMG</sequence>
<keyword evidence="5 7" id="KW-0067">ATP-binding</keyword>
<evidence type="ECO:0000256" key="3">
    <source>
        <dbReference type="ARBA" id="ARBA00022801"/>
    </source>
</evidence>
<dbReference type="FunFam" id="3.40.50.300:FF:000008">
    <property type="entry name" value="ATP-dependent RNA helicase RhlB"/>
    <property type="match status" value="1"/>
</dbReference>
<dbReference type="GO" id="GO:0003676">
    <property type="term" value="F:nucleic acid binding"/>
    <property type="evidence" value="ECO:0007669"/>
    <property type="project" value="InterPro"/>
</dbReference>
<protein>
    <recommendedName>
        <fullName evidence="1">RNA helicase</fullName>
        <ecNumber evidence="1">3.6.4.13</ecNumber>
    </recommendedName>
</protein>
<dbReference type="PROSITE" id="PS51192">
    <property type="entry name" value="HELICASE_ATP_BIND_1"/>
    <property type="match status" value="1"/>
</dbReference>
<dbReference type="InterPro" id="IPR014014">
    <property type="entry name" value="RNA_helicase_DEAD_Q_motif"/>
</dbReference>
<comment type="caution">
    <text evidence="11">The sequence shown here is derived from an EMBL/GenBank/DDBJ whole genome shotgun (WGS) entry which is preliminary data.</text>
</comment>
<proteinExistence type="inferred from homology"/>
<keyword evidence="3 7" id="KW-0378">Hydrolase</keyword>
<dbReference type="PROSITE" id="PS51195">
    <property type="entry name" value="Q_MOTIF"/>
    <property type="match status" value="1"/>
</dbReference>
<dbReference type="GO" id="GO:0005524">
    <property type="term" value="F:ATP binding"/>
    <property type="evidence" value="ECO:0007669"/>
    <property type="project" value="UniProtKB-KW"/>
</dbReference>
<evidence type="ECO:0000256" key="2">
    <source>
        <dbReference type="ARBA" id="ARBA00022741"/>
    </source>
</evidence>
<evidence type="ECO:0000256" key="5">
    <source>
        <dbReference type="ARBA" id="ARBA00022840"/>
    </source>
</evidence>
<dbReference type="PANTHER" id="PTHR47958">
    <property type="entry name" value="ATP-DEPENDENT RNA HELICASE DBP3"/>
    <property type="match status" value="1"/>
</dbReference>
<feature type="domain" description="Helicase C-terminal" evidence="9">
    <location>
        <begin position="443"/>
        <end position="609"/>
    </location>
</feature>
<evidence type="ECO:0000259" key="9">
    <source>
        <dbReference type="PROSITE" id="PS51194"/>
    </source>
</evidence>
<accession>A0AAD9GEB0</accession>
<evidence type="ECO:0000259" key="8">
    <source>
        <dbReference type="PROSITE" id="PS51192"/>
    </source>
</evidence>
<name>A0AAD9GEB0_BABDI</name>
<dbReference type="InterPro" id="IPR014001">
    <property type="entry name" value="Helicase_ATP-bd"/>
</dbReference>
<dbReference type="PROSITE" id="PS00039">
    <property type="entry name" value="DEAD_ATP_HELICASE"/>
    <property type="match status" value="1"/>
</dbReference>
<gene>
    <name evidence="11" type="ORF">X943_000724</name>
</gene>
<keyword evidence="12" id="KW-1185">Reference proteome</keyword>
<organism evidence="11 12">
    <name type="scientific">Babesia divergens</name>
    <dbReference type="NCBI Taxonomy" id="32595"/>
    <lineage>
        <taxon>Eukaryota</taxon>
        <taxon>Sar</taxon>
        <taxon>Alveolata</taxon>
        <taxon>Apicomplexa</taxon>
        <taxon>Aconoidasida</taxon>
        <taxon>Piroplasmida</taxon>
        <taxon>Babesiidae</taxon>
        <taxon>Babesia</taxon>
    </lineage>
</organism>
<dbReference type="InterPro" id="IPR011545">
    <property type="entry name" value="DEAD/DEAH_box_helicase_dom"/>
</dbReference>
<keyword evidence="2 7" id="KW-0547">Nucleotide-binding</keyword>
<dbReference type="GO" id="GO:0016787">
    <property type="term" value="F:hydrolase activity"/>
    <property type="evidence" value="ECO:0007669"/>
    <property type="project" value="UniProtKB-KW"/>
</dbReference>
<dbReference type="EMBL" id="JAHBMH010000034">
    <property type="protein sequence ID" value="KAK1936837.1"/>
    <property type="molecule type" value="Genomic_DNA"/>
</dbReference>
<dbReference type="SMART" id="SM00490">
    <property type="entry name" value="HELICc"/>
    <property type="match status" value="1"/>
</dbReference>
<dbReference type="CDD" id="cd18787">
    <property type="entry name" value="SF2_C_DEAD"/>
    <property type="match status" value="1"/>
</dbReference>
<evidence type="ECO:0000256" key="4">
    <source>
        <dbReference type="ARBA" id="ARBA00022806"/>
    </source>
</evidence>
<dbReference type="GO" id="GO:0003724">
    <property type="term" value="F:RNA helicase activity"/>
    <property type="evidence" value="ECO:0007669"/>
    <property type="project" value="UniProtKB-EC"/>
</dbReference>
<feature type="domain" description="DEAD-box RNA helicase Q" evidence="10">
    <location>
        <begin position="224"/>
        <end position="252"/>
    </location>
</feature>
<evidence type="ECO:0000256" key="7">
    <source>
        <dbReference type="RuleBase" id="RU000492"/>
    </source>
</evidence>
<evidence type="ECO:0000313" key="12">
    <source>
        <dbReference type="Proteomes" id="UP001195914"/>
    </source>
</evidence>
<feature type="short sequence motif" description="Q motif" evidence="6">
    <location>
        <begin position="224"/>
        <end position="252"/>
    </location>
</feature>
<dbReference type="SMART" id="SM00487">
    <property type="entry name" value="DEXDc"/>
    <property type="match status" value="1"/>
</dbReference>
<keyword evidence="4 7" id="KW-0347">Helicase</keyword>
<dbReference type="InterPro" id="IPR027417">
    <property type="entry name" value="P-loop_NTPase"/>
</dbReference>
<dbReference type="Gene3D" id="3.40.50.300">
    <property type="entry name" value="P-loop containing nucleotide triphosphate hydrolases"/>
    <property type="match status" value="2"/>
</dbReference>
<comment type="similarity">
    <text evidence="7">Belongs to the DEAD box helicase family.</text>
</comment>
<dbReference type="Pfam" id="PF00270">
    <property type="entry name" value="DEAD"/>
    <property type="match status" value="1"/>
</dbReference>
<reference evidence="11" key="2">
    <citation type="submission" date="2021-05" db="EMBL/GenBank/DDBJ databases">
        <authorList>
            <person name="Pain A."/>
        </authorList>
    </citation>
    <scope>NUCLEOTIDE SEQUENCE</scope>
    <source>
        <strain evidence="11">1802A</strain>
    </source>
</reference>
<evidence type="ECO:0000256" key="6">
    <source>
        <dbReference type="PROSITE-ProRule" id="PRU00552"/>
    </source>
</evidence>
<feature type="domain" description="Helicase ATP-binding" evidence="8">
    <location>
        <begin position="255"/>
        <end position="430"/>
    </location>
</feature>
<dbReference type="InterPro" id="IPR000629">
    <property type="entry name" value="RNA-helicase_DEAD-box_CS"/>
</dbReference>